<dbReference type="SUPFAM" id="SSF55781">
    <property type="entry name" value="GAF domain-like"/>
    <property type="match status" value="1"/>
</dbReference>
<keyword evidence="7 16" id="KW-0418">Kinase</keyword>
<dbReference type="PROSITE" id="PS50885">
    <property type="entry name" value="HAMP"/>
    <property type="match status" value="12"/>
</dbReference>
<feature type="modified residue" description="4-aspartylphosphate" evidence="10">
    <location>
        <position position="1749"/>
    </location>
</feature>
<dbReference type="Pfam" id="PF00672">
    <property type="entry name" value="HAMP"/>
    <property type="match status" value="8"/>
</dbReference>
<evidence type="ECO:0000256" key="6">
    <source>
        <dbReference type="ARBA" id="ARBA00022692"/>
    </source>
</evidence>
<evidence type="ECO:0000256" key="8">
    <source>
        <dbReference type="ARBA" id="ARBA00022989"/>
    </source>
</evidence>
<dbReference type="CDD" id="cd17546">
    <property type="entry name" value="REC_hyHK_CKI1_RcsC-like"/>
    <property type="match status" value="1"/>
</dbReference>
<dbReference type="Gene3D" id="3.30.450.40">
    <property type="match status" value="1"/>
</dbReference>
<dbReference type="Proteomes" id="UP000624183">
    <property type="component" value="Unassembled WGS sequence"/>
</dbReference>
<keyword evidence="6" id="KW-0812">Transmembrane</keyword>
<feature type="domain" description="Histidine kinase" evidence="13">
    <location>
        <begin position="1347"/>
        <end position="1588"/>
    </location>
</feature>
<dbReference type="SMART" id="SM00304">
    <property type="entry name" value="HAMP"/>
    <property type="match status" value="12"/>
</dbReference>
<dbReference type="EMBL" id="BMUW01000003">
    <property type="protein sequence ID" value="GGZ46255.1"/>
    <property type="molecule type" value="Genomic_DNA"/>
</dbReference>
<dbReference type="Gene3D" id="3.30.565.10">
    <property type="entry name" value="Histidine kinase-like ATPase, C-terminal domain"/>
    <property type="match status" value="1"/>
</dbReference>
<feature type="domain" description="HAMP" evidence="15">
    <location>
        <begin position="1032"/>
        <end position="1084"/>
    </location>
</feature>
<dbReference type="CDD" id="cd16922">
    <property type="entry name" value="HATPase_EvgS-ArcB-TorS-like"/>
    <property type="match status" value="1"/>
</dbReference>
<dbReference type="SUPFAM" id="SSF47384">
    <property type="entry name" value="Homodimeric domain of signal transducing histidine kinase"/>
    <property type="match status" value="1"/>
</dbReference>
<dbReference type="SMART" id="SM00065">
    <property type="entry name" value="GAF"/>
    <property type="match status" value="1"/>
</dbReference>
<dbReference type="InterPro" id="IPR036890">
    <property type="entry name" value="HATPase_C_sf"/>
</dbReference>
<dbReference type="SMART" id="SM00448">
    <property type="entry name" value="REC"/>
    <property type="match status" value="1"/>
</dbReference>
<protein>
    <recommendedName>
        <fullName evidence="3">histidine kinase</fullName>
        <ecNumber evidence="3">2.7.13.3</ecNumber>
    </recommendedName>
</protein>
<dbReference type="InterPro" id="IPR036097">
    <property type="entry name" value="HisK_dim/P_sf"/>
</dbReference>
<feature type="domain" description="HAMP" evidence="15">
    <location>
        <begin position="572"/>
        <end position="624"/>
    </location>
</feature>
<dbReference type="EC" id="2.7.13.3" evidence="3"/>
<reference evidence="17" key="1">
    <citation type="journal article" date="2019" name="Int. J. Syst. Evol. Microbiol.">
        <title>The Global Catalogue of Microorganisms (GCM) 10K type strain sequencing project: providing services to taxonomists for standard genome sequencing and annotation.</title>
        <authorList>
            <consortium name="The Broad Institute Genomics Platform"/>
            <consortium name="The Broad Institute Genome Sequencing Center for Infectious Disease"/>
            <person name="Wu L."/>
            <person name="Ma J."/>
        </authorList>
    </citation>
    <scope>NUCLEOTIDE SEQUENCE [LARGE SCALE GENOMIC DNA]</scope>
    <source>
        <strain evidence="17">JCM 4602</strain>
    </source>
</reference>
<dbReference type="InterPro" id="IPR003661">
    <property type="entry name" value="HisK_dim/P_dom"/>
</dbReference>
<dbReference type="InterPro" id="IPR011006">
    <property type="entry name" value="CheY-like_superfamily"/>
</dbReference>
<keyword evidence="8" id="KW-1133">Transmembrane helix</keyword>
<dbReference type="SUPFAM" id="SSF58104">
    <property type="entry name" value="Methyl-accepting chemotaxis protein (MCP) signaling domain"/>
    <property type="match status" value="5"/>
</dbReference>
<evidence type="ECO:0000259" key="13">
    <source>
        <dbReference type="PROSITE" id="PS50109"/>
    </source>
</evidence>
<dbReference type="InterPro" id="IPR001789">
    <property type="entry name" value="Sig_transdc_resp-reg_receiver"/>
</dbReference>
<dbReference type="Pfam" id="PF13185">
    <property type="entry name" value="GAF_2"/>
    <property type="match status" value="1"/>
</dbReference>
<dbReference type="InterPro" id="IPR005467">
    <property type="entry name" value="His_kinase_dom"/>
</dbReference>
<evidence type="ECO:0000256" key="1">
    <source>
        <dbReference type="ARBA" id="ARBA00000085"/>
    </source>
</evidence>
<feature type="domain" description="HAMP" evidence="15">
    <location>
        <begin position="296"/>
        <end position="348"/>
    </location>
</feature>
<dbReference type="GO" id="GO:0016301">
    <property type="term" value="F:kinase activity"/>
    <property type="evidence" value="ECO:0007669"/>
    <property type="project" value="UniProtKB-KW"/>
</dbReference>
<feature type="compositionally biased region" description="Low complexity" evidence="12">
    <location>
        <begin position="1664"/>
        <end position="1687"/>
    </location>
</feature>
<keyword evidence="5" id="KW-0808">Transferase</keyword>
<evidence type="ECO:0000256" key="3">
    <source>
        <dbReference type="ARBA" id="ARBA00012438"/>
    </source>
</evidence>
<proteinExistence type="predicted"/>
<evidence type="ECO:0000259" key="15">
    <source>
        <dbReference type="PROSITE" id="PS50885"/>
    </source>
</evidence>
<dbReference type="Gene3D" id="1.10.287.130">
    <property type="match status" value="1"/>
</dbReference>
<gene>
    <name evidence="16" type="ORF">GCM10010328_20650</name>
</gene>
<dbReference type="PROSITE" id="PS50109">
    <property type="entry name" value="HIS_KIN"/>
    <property type="match status" value="1"/>
</dbReference>
<evidence type="ECO:0000256" key="11">
    <source>
        <dbReference type="SAM" id="Coils"/>
    </source>
</evidence>
<dbReference type="CDD" id="cd06225">
    <property type="entry name" value="HAMP"/>
    <property type="match status" value="10"/>
</dbReference>
<dbReference type="PROSITE" id="PS50110">
    <property type="entry name" value="RESPONSE_REGULATORY"/>
    <property type="match status" value="1"/>
</dbReference>
<dbReference type="InterPro" id="IPR003018">
    <property type="entry name" value="GAF"/>
</dbReference>
<keyword evidence="8" id="KW-0472">Membrane</keyword>
<dbReference type="CDD" id="cd00082">
    <property type="entry name" value="HisKA"/>
    <property type="match status" value="1"/>
</dbReference>
<feature type="domain" description="HAMP" evidence="15">
    <location>
        <begin position="480"/>
        <end position="532"/>
    </location>
</feature>
<dbReference type="InterPro" id="IPR003594">
    <property type="entry name" value="HATPase_dom"/>
</dbReference>
<evidence type="ECO:0000256" key="2">
    <source>
        <dbReference type="ARBA" id="ARBA00004236"/>
    </source>
</evidence>
<dbReference type="InterPro" id="IPR003660">
    <property type="entry name" value="HAMP_dom"/>
</dbReference>
<feature type="region of interest" description="Disordered" evidence="12">
    <location>
        <begin position="1645"/>
        <end position="1690"/>
    </location>
</feature>
<dbReference type="SUPFAM" id="SSF52172">
    <property type="entry name" value="CheY-like"/>
    <property type="match status" value="1"/>
</dbReference>
<dbReference type="PANTHER" id="PTHR45339">
    <property type="entry name" value="HYBRID SIGNAL TRANSDUCTION HISTIDINE KINASE J"/>
    <property type="match status" value="1"/>
</dbReference>
<feature type="coiled-coil region" evidence="11">
    <location>
        <begin position="1261"/>
        <end position="1337"/>
    </location>
</feature>
<accession>A0ABQ3BMN7</accession>
<evidence type="ECO:0000256" key="10">
    <source>
        <dbReference type="PROSITE-ProRule" id="PRU00169"/>
    </source>
</evidence>
<evidence type="ECO:0000313" key="17">
    <source>
        <dbReference type="Proteomes" id="UP000624183"/>
    </source>
</evidence>
<evidence type="ECO:0000256" key="4">
    <source>
        <dbReference type="ARBA" id="ARBA00022553"/>
    </source>
</evidence>
<dbReference type="Pfam" id="PF00512">
    <property type="entry name" value="HisKA"/>
    <property type="match status" value="1"/>
</dbReference>
<evidence type="ECO:0000256" key="12">
    <source>
        <dbReference type="SAM" id="MobiDB-lite"/>
    </source>
</evidence>
<feature type="domain" description="HAMP" evidence="15">
    <location>
        <begin position="13"/>
        <end position="62"/>
    </location>
</feature>
<evidence type="ECO:0000256" key="9">
    <source>
        <dbReference type="ARBA" id="ARBA00023012"/>
    </source>
</evidence>
<feature type="domain" description="HAMP" evidence="15">
    <location>
        <begin position="940"/>
        <end position="992"/>
    </location>
</feature>
<comment type="caution">
    <text evidence="16">The sequence shown here is derived from an EMBL/GenBank/DDBJ whole genome shotgun (WGS) entry which is preliminary data.</text>
</comment>
<feature type="domain" description="HAMP" evidence="15">
    <location>
        <begin position="204"/>
        <end position="256"/>
    </location>
</feature>
<feature type="domain" description="HAMP" evidence="15">
    <location>
        <begin position="848"/>
        <end position="900"/>
    </location>
</feature>
<evidence type="ECO:0000256" key="7">
    <source>
        <dbReference type="ARBA" id="ARBA00022777"/>
    </source>
</evidence>
<dbReference type="InterPro" id="IPR004358">
    <property type="entry name" value="Sig_transdc_His_kin-like_C"/>
</dbReference>
<feature type="domain" description="HAMP" evidence="15">
    <location>
        <begin position="388"/>
        <end position="440"/>
    </location>
</feature>
<comment type="subcellular location">
    <subcellularLocation>
        <location evidence="2">Cell membrane</location>
    </subcellularLocation>
</comment>
<evidence type="ECO:0000313" key="16">
    <source>
        <dbReference type="EMBL" id="GGZ46255.1"/>
    </source>
</evidence>
<dbReference type="Gene3D" id="6.10.340.10">
    <property type="match status" value="1"/>
</dbReference>
<keyword evidence="9" id="KW-0902">Two-component regulatory system</keyword>
<dbReference type="Pfam" id="PF02518">
    <property type="entry name" value="HATPase_c"/>
    <property type="match status" value="1"/>
</dbReference>
<keyword evidence="17" id="KW-1185">Reference proteome</keyword>
<sequence length="1819" mass="194815">MKKQRNGTVEVDAAALNRVLAGLVAMRDGNFRRRLTVSGDGVMTEIAAVFNEVADRNLHLTGELARVRRVVGREGKLTERLETGACEGSWAAAIDASNELVDDLARPVSEVGRVLSAVADGDLEQRMELRSHTQDETVRPLRGEFLKVARTVNNLVDQLSVFTEQVTRVAVEVGTEGKLGGQAQVRGMSGSWKDLTDSVNTMAYRLTAQVRDIALVTTAVAKGDLSRKVTVHVAGEMLQLKNTVNTMVDQLSSFSSEVTRVAREVGTEGELGGQATVPGVAGVWKDLTDSVNTMAGNLTSQVRGIAEVTTAVASGDLTQKVTVSARGEVAQLAETINQMTETLRTFADEVTRVASEVGGEGLLGGQAQVPGAAGTWKDLTDSVNTVFRNLTTQVRDIAQVTTAVASGDMSQKVTVDVAGEMLELKNTVNTMVDQLQSFGSEVTRVAREVGVEGRLGGQAEVPGAAGTWKDLTDSVNTAFRNLTGQVRDIAQVTTAVANGDLSQKVTVDVAGEMLELKNTVNTMVAQLSSFADQVTRMARDVGTEGRLGGQARVDGVSGTWKELTDSVNFMAGNLTSQVRQIAQVTTAVARGDLSQKIDVDARGEILELKNTINTMVDQLSAFADQVTRVAREVGTDGRLGGQAQVPGVAGVWRDLTDSVNGMAGNLTAQVRNIAQVATAVARGDLSQKIDVDARGEILELKNTLNTMVDQLSNFAEQVTRVAREVGTEGILGGQAEVQGVSGTWKDLTQSVNGMANNLTLQVRNIAEVTTAVAKGDLSKKITVDAKGEILELVTTVNTMVDQLLNFADEVSRVAREVGTEGILGGQARVRGATGIWKDLSENVNLMANNLTSQVRNISRVSSAVANGDLTKKVTVEARGEVAELADTVNTMVTTLSSFADEVTRVAREVGTEGELGGQARVPGVAGTWKDLTESVNSMASNLTGQVRQIATVTTAIAKGDLTKKIDIDARGEIQELKNTINTMVDQLSSFAEQVTRVAREVGTEGQLGGQARVRDVDGTWRDLTESVNEMAGNLTRQVRAIAAVATAVTRGDLNLKIDVDAAGEIQVLQDNINTMIANLRDTTLANKEQDWLKGNLARISGLMQGRRDLDDVASLIMSELTPVVSAQHGAFFLAMAAGDSEEVGPDNGEAGSYELRMRGSYGYSAGSMPTSFRPGETLIGTAAEEKRTIQVDNVPPGYLKISSGLGEAPPAHVIVLPVLFEGKVLGVIELASFQPFTHIQRDFLNQLAEMIATSVNTISVNTKTEKLLEQSQELTEQLRDRSQELENRQKALQASNAELEEKAELLAQQNRDIEVKNTEIEEARQVLEERAEQLAVSMRYKSEFLANMSHELRTPLNSLLILAKLLADNAEGNLSPKQVEFAETIHGAGSDLLQLINDILDLSKVEAGKMDVSPTRIALVQLVDYVEATFRPLTAEKGLDFSVRVSPELPATLHTDEQRLLQVLRNLLSNAVKFTDSGAVELVIRPAGADVPNAIREHLLEAGSLRDADADLIAFSVTDTGIGIASSKMLVIFEAFKQADGTTSRKYGGTGLGLSISREIARLLGGEIHAASEPGRGSTFTLYLPLHRAELPPQGYPPVGSGSAEVLGGAGEMGQVQAPQGQSAPYGDPANSAGVFRRRRKALGDAARRPALPAGRTTPESAPQQEEWVQGSQGESQGQEQGAAAEPAPRRTFRFRGEKVLIVDDDIRNVFALTSVLEQHGLSVLYAENGREGIEVLEQHDDVTVVLMDIMMPEMDGYATTTAIRRMPQFAGLPIVALTAKAMKGDREKAIECGASDYVTKPVDPDHLLAVMEQWMHGE</sequence>
<dbReference type="InterPro" id="IPR029016">
    <property type="entry name" value="GAF-like_dom_sf"/>
</dbReference>
<dbReference type="Pfam" id="PF18947">
    <property type="entry name" value="HAMP_2"/>
    <property type="match status" value="2"/>
</dbReference>
<dbReference type="SMART" id="SM00387">
    <property type="entry name" value="HATPase_c"/>
    <property type="match status" value="1"/>
</dbReference>
<dbReference type="Pfam" id="PF00072">
    <property type="entry name" value="Response_reg"/>
    <property type="match status" value="1"/>
</dbReference>
<dbReference type="SUPFAM" id="SSF55874">
    <property type="entry name" value="ATPase domain of HSP90 chaperone/DNA topoisomerase II/histidine kinase"/>
    <property type="match status" value="1"/>
</dbReference>
<feature type="domain" description="HAMP" evidence="15">
    <location>
        <begin position="664"/>
        <end position="716"/>
    </location>
</feature>
<dbReference type="SMART" id="SM00388">
    <property type="entry name" value="HisKA"/>
    <property type="match status" value="1"/>
</dbReference>
<evidence type="ECO:0000256" key="5">
    <source>
        <dbReference type="ARBA" id="ARBA00022679"/>
    </source>
</evidence>
<feature type="domain" description="Response regulatory" evidence="14">
    <location>
        <begin position="1699"/>
        <end position="1816"/>
    </location>
</feature>
<name>A0ABQ3BMN7_9ACTN</name>
<evidence type="ECO:0000259" key="14">
    <source>
        <dbReference type="PROSITE" id="PS50110"/>
    </source>
</evidence>
<dbReference type="Gene3D" id="1.20.120.1530">
    <property type="match status" value="7"/>
</dbReference>
<dbReference type="PANTHER" id="PTHR45339:SF1">
    <property type="entry name" value="HYBRID SIGNAL TRANSDUCTION HISTIDINE KINASE J"/>
    <property type="match status" value="1"/>
</dbReference>
<keyword evidence="11" id="KW-0175">Coiled coil</keyword>
<dbReference type="PRINTS" id="PR00344">
    <property type="entry name" value="BCTRLSENSOR"/>
</dbReference>
<dbReference type="Gene3D" id="3.40.50.2300">
    <property type="match status" value="1"/>
</dbReference>
<comment type="catalytic activity">
    <reaction evidence="1">
        <text>ATP + protein L-histidine = ADP + protein N-phospho-L-histidine.</text>
        <dbReference type="EC" id="2.7.13.3"/>
    </reaction>
</comment>
<feature type="domain" description="HAMP" evidence="15">
    <location>
        <begin position="756"/>
        <end position="808"/>
    </location>
</feature>
<keyword evidence="4 10" id="KW-0597">Phosphoprotein</keyword>
<organism evidence="16 17">
    <name type="scientific">Streptomyces rubiginosohelvolus</name>
    <dbReference type="NCBI Taxonomy" id="67362"/>
    <lineage>
        <taxon>Bacteria</taxon>
        <taxon>Bacillati</taxon>
        <taxon>Actinomycetota</taxon>
        <taxon>Actinomycetes</taxon>
        <taxon>Kitasatosporales</taxon>
        <taxon>Streptomycetaceae</taxon>
        <taxon>Streptomyces</taxon>
    </lineage>
</organism>
<feature type="domain" description="HAMP" evidence="15">
    <location>
        <begin position="102"/>
        <end position="164"/>
    </location>
</feature>